<dbReference type="PANTHER" id="PTHR32194:SF2">
    <property type="entry name" value="PROTEASOME SUBUNIT BETA TYPE-1"/>
    <property type="match status" value="1"/>
</dbReference>
<name>A0A2T7NQS1_POMCA</name>
<reference evidence="5 6" key="1">
    <citation type="submission" date="2018-04" db="EMBL/GenBank/DDBJ databases">
        <title>The genome of golden apple snail Pomacea canaliculata provides insight into stress tolerance and invasive adaptation.</title>
        <authorList>
            <person name="Liu C."/>
            <person name="Liu B."/>
            <person name="Ren Y."/>
            <person name="Zhang Y."/>
            <person name="Wang H."/>
            <person name="Li S."/>
            <person name="Jiang F."/>
            <person name="Yin L."/>
            <person name="Zhang G."/>
            <person name="Qian W."/>
            <person name="Fan W."/>
        </authorList>
    </citation>
    <scope>NUCLEOTIDE SEQUENCE [LARGE SCALE GENOMIC DNA]</scope>
    <source>
        <strain evidence="5">SZHN2017</strain>
        <tissue evidence="5">Muscle</tissue>
    </source>
</reference>
<dbReference type="AlphaFoldDB" id="A0A2T7NQS1"/>
<dbReference type="InterPro" id="IPR029055">
    <property type="entry name" value="Ntn_hydrolases_N"/>
</dbReference>
<dbReference type="Proteomes" id="UP000245119">
    <property type="component" value="Linkage Group LG10"/>
</dbReference>
<evidence type="ECO:0000313" key="6">
    <source>
        <dbReference type="Proteomes" id="UP000245119"/>
    </source>
</evidence>
<proteinExistence type="inferred from homology"/>
<gene>
    <name evidence="5" type="ORF">C0Q70_16765</name>
</gene>
<comment type="caution">
    <text evidence="5">The sequence shown here is derived from an EMBL/GenBank/DDBJ whole genome shotgun (WGS) entry which is preliminary data.</text>
</comment>
<keyword evidence="6" id="KW-1185">Reference proteome</keyword>
<dbReference type="GO" id="GO:0005737">
    <property type="term" value="C:cytoplasm"/>
    <property type="evidence" value="ECO:0007669"/>
    <property type="project" value="UniProtKB-SubCell"/>
</dbReference>
<sequence>MFKLSDRLLMAVAGEPGDTVQFAEYIAKNIQLYKMRNGYELSPYAAANFTRRNLADALRSYERKFVNLLIAGVDAEGPSLYFLDYLASLVKMPFAVHGYGAMFTLSIMDKYYQKDMTREEAIGLLQKCVAEIQKRFLVDIPQFRARFVSKDGIVDAGFIKPNPSVVS</sequence>
<evidence type="ECO:0000313" key="5">
    <source>
        <dbReference type="EMBL" id="PVD23493.1"/>
    </source>
</evidence>
<organism evidence="5 6">
    <name type="scientific">Pomacea canaliculata</name>
    <name type="common">Golden apple snail</name>
    <dbReference type="NCBI Taxonomy" id="400727"/>
    <lineage>
        <taxon>Eukaryota</taxon>
        <taxon>Metazoa</taxon>
        <taxon>Spiralia</taxon>
        <taxon>Lophotrochozoa</taxon>
        <taxon>Mollusca</taxon>
        <taxon>Gastropoda</taxon>
        <taxon>Caenogastropoda</taxon>
        <taxon>Architaenioglossa</taxon>
        <taxon>Ampullarioidea</taxon>
        <taxon>Ampullariidae</taxon>
        <taxon>Pomacea</taxon>
    </lineage>
</organism>
<comment type="subunit">
    <text evidence="4">Component of the proteasome complex.</text>
</comment>
<dbReference type="SUPFAM" id="SSF56235">
    <property type="entry name" value="N-terminal nucleophile aminohydrolases (Ntn hydrolases)"/>
    <property type="match status" value="1"/>
</dbReference>
<dbReference type="OrthoDB" id="268428at2759"/>
<dbReference type="InterPro" id="IPR023333">
    <property type="entry name" value="Proteasome_suB-type"/>
</dbReference>
<dbReference type="GO" id="GO:0005634">
    <property type="term" value="C:nucleus"/>
    <property type="evidence" value="ECO:0007669"/>
    <property type="project" value="UniProtKB-SubCell"/>
</dbReference>
<dbReference type="InterPro" id="IPR035206">
    <property type="entry name" value="Proteasome_beta2"/>
</dbReference>
<keyword evidence="2 4" id="KW-0647">Proteasome</keyword>
<dbReference type="GO" id="GO:0010498">
    <property type="term" value="P:proteasomal protein catabolic process"/>
    <property type="evidence" value="ECO:0007669"/>
    <property type="project" value="InterPro"/>
</dbReference>
<evidence type="ECO:0000256" key="1">
    <source>
        <dbReference type="ARBA" id="ARBA00022490"/>
    </source>
</evidence>
<keyword evidence="3 4" id="KW-0539">Nucleus</keyword>
<dbReference type="GO" id="GO:0005839">
    <property type="term" value="C:proteasome core complex"/>
    <property type="evidence" value="ECO:0007669"/>
    <property type="project" value="InterPro"/>
</dbReference>
<dbReference type="PANTHER" id="PTHR32194">
    <property type="entry name" value="METALLOPROTEASE TLDD"/>
    <property type="match status" value="1"/>
</dbReference>
<evidence type="ECO:0000256" key="2">
    <source>
        <dbReference type="ARBA" id="ARBA00022942"/>
    </source>
</evidence>
<evidence type="ECO:0000256" key="4">
    <source>
        <dbReference type="RuleBase" id="RU004203"/>
    </source>
</evidence>
<dbReference type="PROSITE" id="PS51476">
    <property type="entry name" value="PROTEASOME_BETA_2"/>
    <property type="match status" value="1"/>
</dbReference>
<protein>
    <recommendedName>
        <fullName evidence="4">Proteasome subunit beta</fullName>
    </recommendedName>
</protein>
<comment type="similarity">
    <text evidence="4">Belongs to the peptidase T1B family.</text>
</comment>
<keyword evidence="1 4" id="KW-0963">Cytoplasm</keyword>
<comment type="subcellular location">
    <subcellularLocation>
        <location evidence="4">Cytoplasm</location>
    </subcellularLocation>
    <subcellularLocation>
        <location evidence="4">Nucleus</location>
    </subcellularLocation>
</comment>
<accession>A0A2T7NQS1</accession>
<dbReference type="STRING" id="400727.A0A2T7NQS1"/>
<dbReference type="InterPro" id="IPR001353">
    <property type="entry name" value="Proteasome_sua/b"/>
</dbReference>
<dbReference type="EMBL" id="PZQS01000010">
    <property type="protein sequence ID" value="PVD23493.1"/>
    <property type="molecule type" value="Genomic_DNA"/>
</dbReference>
<evidence type="ECO:0000256" key="3">
    <source>
        <dbReference type="ARBA" id="ARBA00023242"/>
    </source>
</evidence>
<dbReference type="Gene3D" id="3.60.20.10">
    <property type="entry name" value="Glutamine Phosphoribosylpyrophosphate, subunit 1, domain 1"/>
    <property type="match status" value="1"/>
</dbReference>
<comment type="function">
    <text evidence="4">Component of the proteasome, a multicatalytic proteinase complex which is characterized by its ability to cleave peptides with Arg, Phe, Tyr, Leu, and Glu adjacent to the leaving group at neutral or slightly basic pH. The proteasome has an ATP-dependent proteolytic activity.</text>
</comment>
<dbReference type="Pfam" id="PF00227">
    <property type="entry name" value="Proteasome"/>
    <property type="match status" value="1"/>
</dbReference>
<dbReference type="CDD" id="cd03758">
    <property type="entry name" value="proteasome_beta_type_2"/>
    <property type="match status" value="1"/>
</dbReference>